<evidence type="ECO:0000313" key="6">
    <source>
        <dbReference type="EMBL" id="RRT71041.1"/>
    </source>
</evidence>
<accession>A0A427A4B1</accession>
<keyword evidence="4 5" id="KW-0472">Membrane</keyword>
<keyword evidence="2 5" id="KW-0812">Transmembrane</keyword>
<reference evidence="6 7" key="1">
    <citation type="journal article" date="2014" name="Agronomy (Basel)">
        <title>A Draft Genome Sequence for Ensete ventricosum, the Drought-Tolerant Tree Against Hunger.</title>
        <authorList>
            <person name="Harrison J."/>
            <person name="Moore K.A."/>
            <person name="Paszkiewicz K."/>
            <person name="Jones T."/>
            <person name="Grant M."/>
            <person name="Ambacheew D."/>
            <person name="Muzemil S."/>
            <person name="Studholme D.J."/>
        </authorList>
    </citation>
    <scope>NUCLEOTIDE SEQUENCE [LARGE SCALE GENOMIC DNA]</scope>
</reference>
<evidence type="ECO:0000313" key="7">
    <source>
        <dbReference type="Proteomes" id="UP000287651"/>
    </source>
</evidence>
<name>A0A427A4B1_ENSVE</name>
<dbReference type="GO" id="GO:0016020">
    <property type="term" value="C:membrane"/>
    <property type="evidence" value="ECO:0007669"/>
    <property type="project" value="UniProtKB-SubCell"/>
</dbReference>
<evidence type="ECO:0000256" key="2">
    <source>
        <dbReference type="ARBA" id="ARBA00022692"/>
    </source>
</evidence>
<dbReference type="Pfam" id="PF03619">
    <property type="entry name" value="Solute_trans_a"/>
    <property type="match status" value="1"/>
</dbReference>
<dbReference type="Proteomes" id="UP000287651">
    <property type="component" value="Unassembled WGS sequence"/>
</dbReference>
<proteinExistence type="predicted"/>
<gene>
    <name evidence="6" type="ORF">B296_00009522</name>
</gene>
<dbReference type="AlphaFoldDB" id="A0A427A4B1"/>
<keyword evidence="3 5" id="KW-1133">Transmembrane helix</keyword>
<sequence length="119" mass="13586">RSELKSFFLMKITEQLYWSLLSFSPPIWAMATGGVSMLITLFLSMFLLFQHLSAYNNPEEQKFLVGVILMVPCYAIESYVSLVSPSISVDCEILRDCYEAFAMYCFGRYLVACLGMPFT</sequence>
<dbReference type="EMBL" id="AMZH03003823">
    <property type="protein sequence ID" value="RRT71041.1"/>
    <property type="molecule type" value="Genomic_DNA"/>
</dbReference>
<comment type="subcellular location">
    <subcellularLocation>
        <location evidence="1">Membrane</location>
        <topology evidence="1">Multi-pass membrane protein</topology>
    </subcellularLocation>
</comment>
<dbReference type="InterPro" id="IPR005178">
    <property type="entry name" value="Ostalpha/TMEM184C"/>
</dbReference>
<dbReference type="PANTHER" id="PTHR23423">
    <property type="entry name" value="ORGANIC SOLUTE TRANSPORTER-RELATED"/>
    <property type="match status" value="1"/>
</dbReference>
<protein>
    <submittedName>
        <fullName evidence="6">Uncharacterized protein</fullName>
    </submittedName>
</protein>
<feature type="non-terminal residue" evidence="6">
    <location>
        <position position="1"/>
    </location>
</feature>
<evidence type="ECO:0000256" key="3">
    <source>
        <dbReference type="ARBA" id="ARBA00022989"/>
    </source>
</evidence>
<comment type="caution">
    <text evidence="6">The sequence shown here is derived from an EMBL/GenBank/DDBJ whole genome shotgun (WGS) entry which is preliminary data.</text>
</comment>
<evidence type="ECO:0000256" key="5">
    <source>
        <dbReference type="SAM" id="Phobius"/>
    </source>
</evidence>
<organism evidence="6 7">
    <name type="scientific">Ensete ventricosum</name>
    <name type="common">Abyssinian banana</name>
    <name type="synonym">Musa ensete</name>
    <dbReference type="NCBI Taxonomy" id="4639"/>
    <lineage>
        <taxon>Eukaryota</taxon>
        <taxon>Viridiplantae</taxon>
        <taxon>Streptophyta</taxon>
        <taxon>Embryophyta</taxon>
        <taxon>Tracheophyta</taxon>
        <taxon>Spermatophyta</taxon>
        <taxon>Magnoliopsida</taxon>
        <taxon>Liliopsida</taxon>
        <taxon>Zingiberales</taxon>
        <taxon>Musaceae</taxon>
        <taxon>Ensete</taxon>
    </lineage>
</organism>
<feature type="transmembrane region" description="Helical" evidence="5">
    <location>
        <begin position="27"/>
        <end position="49"/>
    </location>
</feature>
<evidence type="ECO:0000256" key="1">
    <source>
        <dbReference type="ARBA" id="ARBA00004141"/>
    </source>
</evidence>
<evidence type="ECO:0000256" key="4">
    <source>
        <dbReference type="ARBA" id="ARBA00023136"/>
    </source>
</evidence>